<sequence length="269" mass="28579">MNPLDLANDHPSAARATAPHRWQRGRALLLPALLLLAWEWASHRDAAMAYAFTPIETVLATLWGLLRGADLWINVEASLARTLAGFVAGVAGGIACGALMARSRLAARAIGPIYHLLRQVPLLGLIPLISLWFGTGELAKTLVIVLASFYPVVLNTFEGLSGVDPRHLEVAALLDLGPWRRLTRVLLPAALPSILTGVLQALPFAWVSAVASELLFTAGAGLGGMILNAQAGARMDVIVVAVLAVTALAALMNALCIRISRRFARPSSR</sequence>
<accession>A0A1G6HAH5</accession>
<evidence type="ECO:0000256" key="1">
    <source>
        <dbReference type="ARBA" id="ARBA00004651"/>
    </source>
</evidence>
<dbReference type="EMBL" id="FMYQ01000002">
    <property type="protein sequence ID" value="SDB91221.1"/>
    <property type="molecule type" value="Genomic_DNA"/>
</dbReference>
<dbReference type="GO" id="GO:0010438">
    <property type="term" value="P:cellular response to sulfur starvation"/>
    <property type="evidence" value="ECO:0007669"/>
    <property type="project" value="TreeGrafter"/>
</dbReference>
<dbReference type="RefSeq" id="WP_091994458.1">
    <property type="nucleotide sequence ID" value="NZ_FMYQ01000002.1"/>
</dbReference>
<keyword evidence="6 7" id="KW-0472">Membrane</keyword>
<keyword evidence="10" id="KW-1185">Reference proteome</keyword>
<keyword evidence="4 7" id="KW-0812">Transmembrane</keyword>
<dbReference type="PROSITE" id="PS50928">
    <property type="entry name" value="ABC_TM1"/>
    <property type="match status" value="1"/>
</dbReference>
<evidence type="ECO:0000313" key="9">
    <source>
        <dbReference type="EMBL" id="SDB91221.1"/>
    </source>
</evidence>
<comment type="subcellular location">
    <subcellularLocation>
        <location evidence="1 7">Cell membrane</location>
        <topology evidence="1 7">Multi-pass membrane protein</topology>
    </subcellularLocation>
</comment>
<feature type="transmembrane region" description="Helical" evidence="7">
    <location>
        <begin position="48"/>
        <end position="66"/>
    </location>
</feature>
<dbReference type="OrthoDB" id="5298727at2"/>
<dbReference type="GO" id="GO:0055085">
    <property type="term" value="P:transmembrane transport"/>
    <property type="evidence" value="ECO:0007669"/>
    <property type="project" value="InterPro"/>
</dbReference>
<dbReference type="GO" id="GO:0005886">
    <property type="term" value="C:plasma membrane"/>
    <property type="evidence" value="ECO:0007669"/>
    <property type="project" value="UniProtKB-SubCell"/>
</dbReference>
<evidence type="ECO:0000313" key="10">
    <source>
        <dbReference type="Proteomes" id="UP000198908"/>
    </source>
</evidence>
<name>A0A1G6HAH5_9BURK</name>
<dbReference type="PANTHER" id="PTHR30151">
    <property type="entry name" value="ALKANE SULFONATE ABC TRANSPORTER-RELATED, MEMBRANE SUBUNIT"/>
    <property type="match status" value="1"/>
</dbReference>
<feature type="transmembrane region" description="Helical" evidence="7">
    <location>
        <begin position="78"/>
        <end position="101"/>
    </location>
</feature>
<dbReference type="Proteomes" id="UP000198908">
    <property type="component" value="Unassembled WGS sequence"/>
</dbReference>
<dbReference type="InterPro" id="IPR000515">
    <property type="entry name" value="MetI-like"/>
</dbReference>
<keyword evidence="3" id="KW-1003">Cell membrane</keyword>
<reference evidence="10" key="1">
    <citation type="submission" date="2016-09" db="EMBL/GenBank/DDBJ databases">
        <authorList>
            <person name="Varghese N."/>
            <person name="Submissions S."/>
        </authorList>
    </citation>
    <scope>NUCLEOTIDE SEQUENCE [LARGE SCALE GENOMIC DNA]</scope>
    <source>
        <strain evidence="10">TNe-862</strain>
    </source>
</reference>
<dbReference type="InterPro" id="IPR035906">
    <property type="entry name" value="MetI-like_sf"/>
</dbReference>
<evidence type="ECO:0000256" key="3">
    <source>
        <dbReference type="ARBA" id="ARBA00022475"/>
    </source>
</evidence>
<feature type="domain" description="ABC transmembrane type-1" evidence="8">
    <location>
        <begin position="75"/>
        <end position="256"/>
    </location>
</feature>
<proteinExistence type="inferred from homology"/>
<evidence type="ECO:0000256" key="5">
    <source>
        <dbReference type="ARBA" id="ARBA00022989"/>
    </source>
</evidence>
<dbReference type="SUPFAM" id="SSF161098">
    <property type="entry name" value="MetI-like"/>
    <property type="match status" value="1"/>
</dbReference>
<evidence type="ECO:0000256" key="7">
    <source>
        <dbReference type="RuleBase" id="RU363032"/>
    </source>
</evidence>
<organism evidence="9 10">
    <name type="scientific">Paraburkholderia lycopersici</name>
    <dbReference type="NCBI Taxonomy" id="416944"/>
    <lineage>
        <taxon>Bacteria</taxon>
        <taxon>Pseudomonadati</taxon>
        <taxon>Pseudomonadota</taxon>
        <taxon>Betaproteobacteria</taxon>
        <taxon>Burkholderiales</taxon>
        <taxon>Burkholderiaceae</taxon>
        <taxon>Paraburkholderia</taxon>
    </lineage>
</organism>
<dbReference type="STRING" id="416944.SAMN05421548_102106"/>
<dbReference type="AlphaFoldDB" id="A0A1G6HAH5"/>
<keyword evidence="5 7" id="KW-1133">Transmembrane helix</keyword>
<feature type="transmembrane region" description="Helical" evidence="7">
    <location>
        <begin position="185"/>
        <end position="207"/>
    </location>
</feature>
<feature type="transmembrane region" description="Helical" evidence="7">
    <location>
        <begin position="214"/>
        <end position="231"/>
    </location>
</feature>
<evidence type="ECO:0000256" key="2">
    <source>
        <dbReference type="ARBA" id="ARBA00022448"/>
    </source>
</evidence>
<protein>
    <submittedName>
        <fullName evidence="9">Sulfonate transport system permease protein</fullName>
    </submittedName>
</protein>
<feature type="transmembrane region" description="Helical" evidence="7">
    <location>
        <begin position="122"/>
        <end position="150"/>
    </location>
</feature>
<evidence type="ECO:0000259" key="8">
    <source>
        <dbReference type="PROSITE" id="PS50928"/>
    </source>
</evidence>
<dbReference type="CDD" id="cd06261">
    <property type="entry name" value="TM_PBP2"/>
    <property type="match status" value="1"/>
</dbReference>
<comment type="similarity">
    <text evidence="7">Belongs to the binding-protein-dependent transport system permease family.</text>
</comment>
<keyword evidence="2 7" id="KW-0813">Transport</keyword>
<evidence type="ECO:0000256" key="6">
    <source>
        <dbReference type="ARBA" id="ARBA00023136"/>
    </source>
</evidence>
<dbReference type="Pfam" id="PF00528">
    <property type="entry name" value="BPD_transp_1"/>
    <property type="match status" value="1"/>
</dbReference>
<gene>
    <name evidence="9" type="ORF">SAMN05421548_102106</name>
</gene>
<dbReference type="Gene3D" id="1.10.3720.10">
    <property type="entry name" value="MetI-like"/>
    <property type="match status" value="1"/>
</dbReference>
<evidence type="ECO:0000256" key="4">
    <source>
        <dbReference type="ARBA" id="ARBA00022692"/>
    </source>
</evidence>
<feature type="transmembrane region" description="Helical" evidence="7">
    <location>
        <begin position="237"/>
        <end position="259"/>
    </location>
</feature>
<dbReference type="PANTHER" id="PTHR30151:SF25">
    <property type="entry name" value="TAURINE TRANSPORT SYSTEM PERMEASE PROTEIN TAUC"/>
    <property type="match status" value="1"/>
</dbReference>